<protein>
    <submittedName>
        <fullName evidence="2">Uncharacterized protein</fullName>
    </submittedName>
</protein>
<keyword evidence="1" id="KW-0472">Membrane</keyword>
<keyword evidence="3" id="KW-1185">Reference proteome</keyword>
<evidence type="ECO:0000313" key="2">
    <source>
        <dbReference type="EMBL" id="KAL2798513.1"/>
    </source>
</evidence>
<feature type="transmembrane region" description="Helical" evidence="1">
    <location>
        <begin position="39"/>
        <end position="64"/>
    </location>
</feature>
<keyword evidence="1" id="KW-1133">Transmembrane helix</keyword>
<reference evidence="2 3" key="1">
    <citation type="submission" date="2024-07" db="EMBL/GenBank/DDBJ databases">
        <title>Section-level genome sequencing and comparative genomics of Aspergillus sections Usti and Cavernicolus.</title>
        <authorList>
            <consortium name="Lawrence Berkeley National Laboratory"/>
            <person name="Nybo J.L."/>
            <person name="Vesth T.C."/>
            <person name="Theobald S."/>
            <person name="Frisvad J.C."/>
            <person name="Larsen T.O."/>
            <person name="Kjaerboelling I."/>
            <person name="Rothschild-Mancinelli K."/>
            <person name="Lyhne E.K."/>
            <person name="Kogle M.E."/>
            <person name="Barry K."/>
            <person name="Clum A."/>
            <person name="Na H."/>
            <person name="Ledsgaard L."/>
            <person name="Lin J."/>
            <person name="Lipzen A."/>
            <person name="Kuo A."/>
            <person name="Riley R."/>
            <person name="Mondo S."/>
            <person name="Labutti K."/>
            <person name="Haridas S."/>
            <person name="Pangalinan J."/>
            <person name="Salamov A.A."/>
            <person name="Simmons B.A."/>
            <person name="Magnuson J.K."/>
            <person name="Chen J."/>
            <person name="Drula E."/>
            <person name="Henrissat B."/>
            <person name="Wiebenga A."/>
            <person name="Lubbers R.J."/>
            <person name="Gomes A.C."/>
            <person name="Makela M.R."/>
            <person name="Stajich J."/>
            <person name="Grigoriev I.V."/>
            <person name="Mortensen U.H."/>
            <person name="De Vries R.P."/>
            <person name="Baker S.E."/>
            <person name="Andersen M.R."/>
        </authorList>
    </citation>
    <scope>NUCLEOTIDE SEQUENCE [LARGE SCALE GENOMIC DNA]</scope>
    <source>
        <strain evidence="2 3">CBS 209.92</strain>
    </source>
</reference>
<sequence>MHVSSKDPGNVPHASPRSTNVQLLVRKVRSAGNILADRVVVLFLFFFFAGTGSLAHVTTTTITFNVPVS</sequence>
<proteinExistence type="predicted"/>
<comment type="caution">
    <text evidence="2">The sequence shown here is derived from an EMBL/GenBank/DDBJ whole genome shotgun (WGS) entry which is preliminary data.</text>
</comment>
<evidence type="ECO:0000313" key="3">
    <source>
        <dbReference type="Proteomes" id="UP001610563"/>
    </source>
</evidence>
<organism evidence="2 3">
    <name type="scientific">Aspergillus keveii</name>
    <dbReference type="NCBI Taxonomy" id="714993"/>
    <lineage>
        <taxon>Eukaryota</taxon>
        <taxon>Fungi</taxon>
        <taxon>Dikarya</taxon>
        <taxon>Ascomycota</taxon>
        <taxon>Pezizomycotina</taxon>
        <taxon>Eurotiomycetes</taxon>
        <taxon>Eurotiomycetidae</taxon>
        <taxon>Eurotiales</taxon>
        <taxon>Aspergillaceae</taxon>
        <taxon>Aspergillus</taxon>
        <taxon>Aspergillus subgen. Nidulantes</taxon>
    </lineage>
</organism>
<dbReference type="Proteomes" id="UP001610563">
    <property type="component" value="Unassembled WGS sequence"/>
</dbReference>
<keyword evidence="1" id="KW-0812">Transmembrane</keyword>
<accession>A0ABR4GHL0</accession>
<dbReference type="EMBL" id="JBFTWV010000012">
    <property type="protein sequence ID" value="KAL2798513.1"/>
    <property type="molecule type" value="Genomic_DNA"/>
</dbReference>
<gene>
    <name evidence="2" type="ORF">BJX66DRAFT_295060</name>
</gene>
<name>A0ABR4GHL0_9EURO</name>
<evidence type="ECO:0000256" key="1">
    <source>
        <dbReference type="SAM" id="Phobius"/>
    </source>
</evidence>